<sequence>MERADGKGLGLAIAAHALLFAALTIGIAHRVPPKAIEAPAVDVQLVDAVGLQSAAPSPATESPQQQTAPEVAPPEESAAPPPVPQPKPVAKETPPPTPAPAPTLAKPALSRPAPAKPDLRLSSNLLSDLKAEARAEGKASRSAGSRLGPDFLKGVVNPSAGKGASPRAQISGAAMNGLAAAIKRQIQPCYELGSLAGTPAMQIVTVLRLRFNKDGSVAGMPQVVEQTGVNGSNGSYRQQMADLSRRAVLRCAPLKLPAELYEGGWEEIEMGFIPGQLG</sequence>
<organism evidence="2 3">
    <name type="scientific">Sphingomonas vulcanisoli</name>
    <dbReference type="NCBI Taxonomy" id="1658060"/>
    <lineage>
        <taxon>Bacteria</taxon>
        <taxon>Pseudomonadati</taxon>
        <taxon>Pseudomonadota</taxon>
        <taxon>Alphaproteobacteria</taxon>
        <taxon>Sphingomonadales</taxon>
        <taxon>Sphingomonadaceae</taxon>
        <taxon>Sphingomonas</taxon>
    </lineage>
</organism>
<dbReference type="Proteomes" id="UP000727456">
    <property type="component" value="Unassembled WGS sequence"/>
</dbReference>
<gene>
    <name evidence="2" type="ORF">FHS31_000149</name>
</gene>
<evidence type="ECO:0000313" key="3">
    <source>
        <dbReference type="Proteomes" id="UP000727456"/>
    </source>
</evidence>
<accession>A0ABX0TQA0</accession>
<name>A0ABX0TQA0_9SPHN</name>
<feature type="compositionally biased region" description="Pro residues" evidence="1">
    <location>
        <begin position="79"/>
        <end position="101"/>
    </location>
</feature>
<keyword evidence="3" id="KW-1185">Reference proteome</keyword>
<evidence type="ECO:0000256" key="1">
    <source>
        <dbReference type="SAM" id="MobiDB-lite"/>
    </source>
</evidence>
<protein>
    <submittedName>
        <fullName evidence="2">Outer membrane biosynthesis protein TonB</fullName>
    </submittedName>
</protein>
<feature type="region of interest" description="Disordered" evidence="1">
    <location>
        <begin position="54"/>
        <end position="119"/>
    </location>
</feature>
<evidence type="ECO:0000313" key="2">
    <source>
        <dbReference type="EMBL" id="NIJ06567.1"/>
    </source>
</evidence>
<proteinExistence type="predicted"/>
<dbReference type="EMBL" id="JAAOZC010000001">
    <property type="protein sequence ID" value="NIJ06567.1"/>
    <property type="molecule type" value="Genomic_DNA"/>
</dbReference>
<feature type="compositionally biased region" description="Low complexity" evidence="1">
    <location>
        <begin position="68"/>
        <end position="78"/>
    </location>
</feature>
<dbReference type="RefSeq" id="WP_341786254.1">
    <property type="nucleotide sequence ID" value="NZ_JAAOZC010000001.1"/>
</dbReference>
<reference evidence="2 3" key="1">
    <citation type="submission" date="2020-03" db="EMBL/GenBank/DDBJ databases">
        <title>Genomic Encyclopedia of Type Strains, Phase III (KMG-III): the genomes of soil and plant-associated and newly described type strains.</title>
        <authorList>
            <person name="Whitman W."/>
        </authorList>
    </citation>
    <scope>NUCLEOTIDE SEQUENCE [LARGE SCALE GENOMIC DNA]</scope>
    <source>
        <strain evidence="2 3">CECT 8804</strain>
    </source>
</reference>
<comment type="caution">
    <text evidence="2">The sequence shown here is derived from an EMBL/GenBank/DDBJ whole genome shotgun (WGS) entry which is preliminary data.</text>
</comment>
<dbReference type="Gene3D" id="3.30.1150.10">
    <property type="match status" value="1"/>
</dbReference>